<gene>
    <name evidence="1" type="ORF">DNR46_29540</name>
</gene>
<dbReference type="AlphaFoldDB" id="A0A3M9X2Z0"/>
<reference evidence="1 2" key="1">
    <citation type="journal article" date="2018" name="Mol. Plant Microbe Interact.">
        <title>Taxonomically Different Co-Microsymbionts of a Relict Legume, Oxytropis popoviana, Have Complementary Sets of Symbiotic Genes and Together Increase the Efficiency of Plant Nodulation.</title>
        <authorList>
            <person name="Safronova V."/>
            <person name="Belimov A."/>
            <person name="Sazanova A."/>
            <person name="Chirak E."/>
            <person name="Verkhozina A."/>
            <person name="Kuznetsova I."/>
            <person name="Andronov E."/>
            <person name="Puhalsky J."/>
            <person name="Tikhonovich I."/>
        </authorList>
    </citation>
    <scope>NUCLEOTIDE SEQUENCE [LARGE SCALE GENOMIC DNA]</scope>
    <source>
        <strain evidence="1 2">Opo-235</strain>
    </source>
</reference>
<evidence type="ECO:0000313" key="2">
    <source>
        <dbReference type="Proteomes" id="UP000275436"/>
    </source>
</evidence>
<evidence type="ECO:0008006" key="3">
    <source>
        <dbReference type="Google" id="ProtNLM"/>
    </source>
</evidence>
<dbReference type="Proteomes" id="UP000275436">
    <property type="component" value="Unassembled WGS sequence"/>
</dbReference>
<evidence type="ECO:0000313" key="1">
    <source>
        <dbReference type="EMBL" id="RNJ42191.1"/>
    </source>
</evidence>
<proteinExistence type="predicted"/>
<comment type="caution">
    <text evidence="1">The sequence shown here is derived from an EMBL/GenBank/DDBJ whole genome shotgun (WGS) entry which is preliminary data.</text>
</comment>
<sequence>MASDWASLRFHSAVATKPAVTLFDSIGFATEVFSALRYVRDQLVQAVRPATSTRIEMYQRCSA</sequence>
<dbReference type="EMBL" id="QKOD01000012">
    <property type="protein sequence ID" value="RNJ42191.1"/>
    <property type="molecule type" value="Genomic_DNA"/>
</dbReference>
<protein>
    <recommendedName>
        <fullName evidence="3">Transposase</fullName>
    </recommendedName>
</protein>
<organism evidence="1 2">
    <name type="scientific">Mesorhizobium japonicum</name>
    <dbReference type="NCBI Taxonomy" id="2066070"/>
    <lineage>
        <taxon>Bacteria</taxon>
        <taxon>Pseudomonadati</taxon>
        <taxon>Pseudomonadota</taxon>
        <taxon>Alphaproteobacteria</taxon>
        <taxon>Hyphomicrobiales</taxon>
        <taxon>Phyllobacteriaceae</taxon>
        <taxon>Mesorhizobium</taxon>
    </lineage>
</organism>
<name>A0A3M9X2Z0_9HYPH</name>
<accession>A0A3M9X2Z0</accession>